<dbReference type="AlphaFoldDB" id="A0A3B0YEQ0"/>
<evidence type="ECO:0000256" key="1">
    <source>
        <dbReference type="ARBA" id="ARBA00001958"/>
    </source>
</evidence>
<name>A0A3B0YEQ0_9ZZZZ</name>
<keyword evidence="5 13" id="KW-0808">Transferase</keyword>
<comment type="similarity">
    <text evidence="11">Belongs to the type III pantothenate kinase family.</text>
</comment>
<evidence type="ECO:0000256" key="2">
    <source>
        <dbReference type="ARBA" id="ARBA00004496"/>
    </source>
</evidence>
<keyword evidence="10" id="KW-0173">Coenzyme A biosynthesis</keyword>
<evidence type="ECO:0000313" key="13">
    <source>
        <dbReference type="EMBL" id="VAW75250.1"/>
    </source>
</evidence>
<dbReference type="InterPro" id="IPR043129">
    <property type="entry name" value="ATPase_NBD"/>
</dbReference>
<reference evidence="13" key="1">
    <citation type="submission" date="2018-06" db="EMBL/GenBank/DDBJ databases">
        <authorList>
            <person name="Zhirakovskaya E."/>
        </authorList>
    </citation>
    <scope>NUCLEOTIDE SEQUENCE</scope>
</reference>
<dbReference type="PANTHER" id="PTHR34265:SF1">
    <property type="entry name" value="TYPE III PANTOTHENATE KINASE"/>
    <property type="match status" value="1"/>
</dbReference>
<dbReference type="GO" id="GO:0005737">
    <property type="term" value="C:cytoplasm"/>
    <property type="evidence" value="ECO:0007669"/>
    <property type="project" value="UniProtKB-SubCell"/>
</dbReference>
<organism evidence="13">
    <name type="scientific">hydrothermal vent metagenome</name>
    <dbReference type="NCBI Taxonomy" id="652676"/>
    <lineage>
        <taxon>unclassified sequences</taxon>
        <taxon>metagenomes</taxon>
        <taxon>ecological metagenomes</taxon>
    </lineage>
</organism>
<dbReference type="GO" id="GO:0015937">
    <property type="term" value="P:coenzyme A biosynthetic process"/>
    <property type="evidence" value="ECO:0007669"/>
    <property type="project" value="UniProtKB-KW"/>
</dbReference>
<dbReference type="HAMAP" id="MF_01274">
    <property type="entry name" value="Pantothen_kinase_3"/>
    <property type="match status" value="1"/>
</dbReference>
<sequence>MILFVDIGNTRIKWALQNGDDWISGTPLMRGNKAFKDIARPAWKDFDPPERVIVSNVAGPELEKPVHTWIKRRWKLAPEFLSSQAEQCGVTNAYSKPERLGSDRWATLIAAHKLCRGPVIILSCGTAITVDALSADGRHLGGLIMPGIELMISSVCAGAADVNIEDSGSDEISLLASSTEAAVLGGSLYTAVSLLDRISADLRGELGAEASVLLTGGDAPRLMPLLESQTRYEPELVLKGLAVFAREKIV</sequence>
<dbReference type="Gene3D" id="3.30.420.40">
    <property type="match status" value="2"/>
</dbReference>
<evidence type="ECO:0000256" key="12">
    <source>
        <dbReference type="ARBA" id="ARBA00040883"/>
    </source>
</evidence>
<evidence type="ECO:0000256" key="6">
    <source>
        <dbReference type="ARBA" id="ARBA00022741"/>
    </source>
</evidence>
<dbReference type="InterPro" id="IPR004619">
    <property type="entry name" value="Type_III_PanK"/>
</dbReference>
<accession>A0A3B0YEQ0</accession>
<dbReference type="PANTHER" id="PTHR34265">
    <property type="entry name" value="TYPE III PANTOTHENATE KINASE"/>
    <property type="match status" value="1"/>
</dbReference>
<evidence type="ECO:0000256" key="4">
    <source>
        <dbReference type="ARBA" id="ARBA00022490"/>
    </source>
</evidence>
<evidence type="ECO:0000256" key="7">
    <source>
        <dbReference type="ARBA" id="ARBA00022777"/>
    </source>
</evidence>
<comment type="subcellular location">
    <subcellularLocation>
        <location evidence="2">Cytoplasm</location>
    </subcellularLocation>
</comment>
<keyword evidence="6" id="KW-0547">Nucleotide-binding</keyword>
<keyword evidence="9" id="KW-0630">Potassium</keyword>
<evidence type="ECO:0000256" key="3">
    <source>
        <dbReference type="ARBA" id="ARBA00011738"/>
    </source>
</evidence>
<evidence type="ECO:0000256" key="11">
    <source>
        <dbReference type="ARBA" id="ARBA00038036"/>
    </source>
</evidence>
<protein>
    <recommendedName>
        <fullName evidence="12">Type III pantothenate kinase</fullName>
    </recommendedName>
</protein>
<comment type="subunit">
    <text evidence="3">Homodimer.</text>
</comment>
<evidence type="ECO:0000256" key="8">
    <source>
        <dbReference type="ARBA" id="ARBA00022840"/>
    </source>
</evidence>
<dbReference type="NCBIfam" id="TIGR00671">
    <property type="entry name" value="baf"/>
    <property type="match status" value="1"/>
</dbReference>
<evidence type="ECO:0000256" key="5">
    <source>
        <dbReference type="ARBA" id="ARBA00022679"/>
    </source>
</evidence>
<evidence type="ECO:0000256" key="9">
    <source>
        <dbReference type="ARBA" id="ARBA00022958"/>
    </source>
</evidence>
<gene>
    <name evidence="13" type="ORF">MNBD_GAMMA15-2001</name>
</gene>
<keyword evidence="8" id="KW-0067">ATP-binding</keyword>
<keyword evidence="7 13" id="KW-0418">Kinase</keyword>
<dbReference type="EMBL" id="UOFN01000046">
    <property type="protein sequence ID" value="VAW75250.1"/>
    <property type="molecule type" value="Genomic_DNA"/>
</dbReference>
<dbReference type="Pfam" id="PF03309">
    <property type="entry name" value="Pan_kinase"/>
    <property type="match status" value="1"/>
</dbReference>
<dbReference type="GO" id="GO:0004594">
    <property type="term" value="F:pantothenate kinase activity"/>
    <property type="evidence" value="ECO:0007669"/>
    <property type="project" value="InterPro"/>
</dbReference>
<dbReference type="SUPFAM" id="SSF53067">
    <property type="entry name" value="Actin-like ATPase domain"/>
    <property type="match status" value="2"/>
</dbReference>
<evidence type="ECO:0000256" key="10">
    <source>
        <dbReference type="ARBA" id="ARBA00022993"/>
    </source>
</evidence>
<keyword evidence="4" id="KW-0963">Cytoplasm</keyword>
<dbReference type="GO" id="GO:0005524">
    <property type="term" value="F:ATP binding"/>
    <property type="evidence" value="ECO:0007669"/>
    <property type="project" value="UniProtKB-KW"/>
</dbReference>
<comment type="cofactor">
    <cofactor evidence="1">
        <name>K(+)</name>
        <dbReference type="ChEBI" id="CHEBI:29103"/>
    </cofactor>
</comment>
<dbReference type="CDD" id="cd24015">
    <property type="entry name" value="ASKHA_NBD_PanK-III"/>
    <property type="match status" value="1"/>
</dbReference>
<proteinExistence type="inferred from homology"/>